<dbReference type="InterPro" id="IPR036812">
    <property type="entry name" value="NAD(P)_OxRdtase_dom_sf"/>
</dbReference>
<dbReference type="Gene3D" id="3.20.20.100">
    <property type="entry name" value="NADP-dependent oxidoreductase domain"/>
    <property type="match status" value="1"/>
</dbReference>
<dbReference type="SUPFAM" id="SSF51430">
    <property type="entry name" value="NAD(P)-linked oxidoreductase"/>
    <property type="match status" value="1"/>
</dbReference>
<name>A0A6I2L371_9BURK</name>
<evidence type="ECO:0000259" key="2">
    <source>
        <dbReference type="Pfam" id="PF00248"/>
    </source>
</evidence>
<dbReference type="InterPro" id="IPR023210">
    <property type="entry name" value="NADP_OxRdtase_dom"/>
</dbReference>
<sequence length="349" mass="38729">MDQVQLGGSHLHVSRICLGTMTWGEQNTEADAHSQLDYAVERGINFIDTAEMYPAPSRAETQGTSERHLGSWLKKTGRRDKMVIATKAAGPNASVTWVRGGRARNFDAANLRAAVETSLRRLQIEHIDLYQLHWPSRNVPVFGNNVFLPKRERASVPIEDTLSALGDLIKEGKIGAIGISNESNWGVSEFIKQSELKGLPRIATIQNLYNLSARGFETSLLDETCYRDNVSLLAYSPLAFGQLTGKYLDNPKAHGRLSLFPPTWSPRYLRPATVAAAARYAQLAREHGLTPTQLALAWCYSRWFVAATIIGATSLEQLQHNIDAYSIRLPLDLIKQIDQIHATITNPGQ</sequence>
<evidence type="ECO:0000313" key="3">
    <source>
        <dbReference type="EMBL" id="MRW92170.1"/>
    </source>
</evidence>
<dbReference type="Pfam" id="PF00248">
    <property type="entry name" value="Aldo_ket_red"/>
    <property type="match status" value="1"/>
</dbReference>
<dbReference type="AlphaFoldDB" id="A0A6I2L371"/>
<gene>
    <name evidence="3" type="ORF">GJ699_19430</name>
</gene>
<comment type="caution">
    <text evidence="3">The sequence shown here is derived from an EMBL/GenBank/DDBJ whole genome shotgun (WGS) entry which is preliminary data.</text>
</comment>
<dbReference type="EMBL" id="WKJK01000010">
    <property type="protein sequence ID" value="MRW92170.1"/>
    <property type="molecule type" value="Genomic_DNA"/>
</dbReference>
<evidence type="ECO:0000313" key="4">
    <source>
        <dbReference type="Proteomes" id="UP000433309"/>
    </source>
</evidence>
<proteinExistence type="predicted"/>
<evidence type="ECO:0000256" key="1">
    <source>
        <dbReference type="ARBA" id="ARBA00023002"/>
    </source>
</evidence>
<feature type="domain" description="NADP-dependent oxidoreductase" evidence="2">
    <location>
        <begin position="15"/>
        <end position="340"/>
    </location>
</feature>
<accession>A0A6I2L371</accession>
<dbReference type="GO" id="GO:0016491">
    <property type="term" value="F:oxidoreductase activity"/>
    <property type="evidence" value="ECO:0007669"/>
    <property type="project" value="UniProtKB-KW"/>
</dbReference>
<dbReference type="Proteomes" id="UP000433309">
    <property type="component" value="Unassembled WGS sequence"/>
</dbReference>
<keyword evidence="1" id="KW-0560">Oxidoreductase</keyword>
<keyword evidence="4" id="KW-1185">Reference proteome</keyword>
<dbReference type="InterPro" id="IPR050523">
    <property type="entry name" value="AKR_Detox_Biosynth"/>
</dbReference>
<dbReference type="PANTHER" id="PTHR43364:SF4">
    <property type="entry name" value="NAD(P)-LINKED OXIDOREDUCTASE SUPERFAMILY PROTEIN"/>
    <property type="match status" value="1"/>
</dbReference>
<dbReference type="PANTHER" id="PTHR43364">
    <property type="entry name" value="NADH-SPECIFIC METHYLGLYOXAL REDUCTASE-RELATED"/>
    <property type="match status" value="1"/>
</dbReference>
<protein>
    <submittedName>
        <fullName evidence="3">Aldo/keto reductase</fullName>
    </submittedName>
</protein>
<dbReference type="CDD" id="cd19094">
    <property type="entry name" value="AKR_Tas-like"/>
    <property type="match status" value="1"/>
</dbReference>
<dbReference type="RefSeq" id="WP_154379307.1">
    <property type="nucleotide sequence ID" value="NZ_WKJK01000010.1"/>
</dbReference>
<reference evidence="3 4" key="1">
    <citation type="submission" date="2019-11" db="EMBL/GenBank/DDBJ databases">
        <title>Novel species isolated from a subtropical stream in China.</title>
        <authorList>
            <person name="Lu H."/>
        </authorList>
    </citation>
    <scope>NUCLEOTIDE SEQUENCE [LARGE SCALE GENOMIC DNA]</scope>
    <source>
        <strain evidence="3 4">FT80W</strain>
    </source>
</reference>
<organism evidence="3 4">
    <name type="scientific">Duganella guangzhouensis</name>
    <dbReference type="NCBI Taxonomy" id="2666084"/>
    <lineage>
        <taxon>Bacteria</taxon>
        <taxon>Pseudomonadati</taxon>
        <taxon>Pseudomonadota</taxon>
        <taxon>Betaproteobacteria</taxon>
        <taxon>Burkholderiales</taxon>
        <taxon>Oxalobacteraceae</taxon>
        <taxon>Telluria group</taxon>
        <taxon>Duganella</taxon>
    </lineage>
</organism>